<proteinExistence type="predicted"/>
<sequence length="915" mass="97646">MGINRYKSTCTSSAVLVNKYIGTAYDHVKNVSDNIEDVKTVADALGEDFPEDGLDTLVDNIDDVVTVANNLGVVTTVANISNEVVTVAGIEQEIIDVPSYTAQAIDAANAAEQDADRAEAEAARATTEADRATDAADTALEDFEATFRAQFVYKRIGNISDVVGQQLPESDKLNSYQYPDDSGEWYGPVQVQVFPITIPTDPSSDDGWALVNALTVDNAGLGKVTADGSTTPRTLSDRFSDVINVKDFGAVGDGVTDDTAAFKAALLFASPFDSFPIGTNFFNSGYYQTSGGTVYVPNGKYRLTENLYLNHGVSLIGQESTQTRWGSSTVQTWNQHGCANLYYDLPQDAEVICLDTVGFDNTTGLRSTNQGEILGSDIDSGKISLGKVVIRNITISMDEGKAIFCGLRVAGSPTSVIENVAVVGRPLIAIMQSASWAAKWKDIFTRSSGRGLHIRGANAGATFENCYISGFGFAGVGFPPERPIDHTKIFEGAIDDQGFSTGISSTDVGHINFKNVLTESWERSYIISNCYGLTVGDSYHENFTEIGFDIYSSTVAIESPRLSSTAPAGEPLNAVGLRVKDLTYPGGVVVTQTYQGPPVYSQDTGGYRVTKQFIEVVSGCADGSVIVTGGHRPVLGDVYNPAVILPQQSEEVVRFFVADADYTDPAGVNIVPTDAGLGYSHELPLKTIEEALSRCTRAGTYTIILARGGNYSLADLSVARNIANVNITITADTSTTGDNPIFGKPTDGNYRLLTFENSSVKCSSTVDVATGSNKGIFNAKGRSTFIFEGLIDFLTSTGALVNSDYSTADISVLISGTASLSGVGFIAGTRASANGERGVIGFSSDIDLGTIQSNPFNPLFWSIKFDGRTDSTGYRMYTGVPNIPPNYVGEELLDTINLNFYKAIGLSGTDWKLMT</sequence>
<dbReference type="InterPro" id="IPR011050">
    <property type="entry name" value="Pectin_lyase_fold/virulence"/>
</dbReference>
<comment type="subcellular location">
    <subcellularLocation>
        <location evidence="1">Virion</location>
    </subcellularLocation>
</comment>
<evidence type="ECO:0000256" key="3">
    <source>
        <dbReference type="SAM" id="Coils"/>
    </source>
</evidence>
<dbReference type="GO" id="GO:0019058">
    <property type="term" value="P:viral life cycle"/>
    <property type="evidence" value="ECO:0007669"/>
    <property type="project" value="UniProtKB-ARBA"/>
</dbReference>
<evidence type="ECO:0000259" key="4">
    <source>
        <dbReference type="Pfam" id="PF12708"/>
    </source>
</evidence>
<dbReference type="GO" id="GO:0044423">
    <property type="term" value="C:virion component"/>
    <property type="evidence" value="ECO:0007669"/>
    <property type="project" value="UniProtKB-KW"/>
</dbReference>
<organism evidence="5 6">
    <name type="scientific">Vibrio phage 1.025.O._10N.222.46.B6</name>
    <dbReference type="NCBI Taxonomy" id="1881420"/>
    <lineage>
        <taxon>Viruses</taxon>
        <taxon>Duplodnaviria</taxon>
        <taxon>Heunggongvirae</taxon>
        <taxon>Uroviricota</taxon>
        <taxon>Caudoviricetes</taxon>
        <taxon>Schitoviridae</taxon>
        <taxon>Pontosvirinae</taxon>
        <taxon>Nahantvirus</taxon>
        <taxon>Nahantvirus 49C7</taxon>
    </lineage>
</organism>
<dbReference type="InterPro" id="IPR024535">
    <property type="entry name" value="RHGA/B-epi-like_pectate_lyase"/>
</dbReference>
<dbReference type="InterPro" id="IPR012334">
    <property type="entry name" value="Pectin_lyas_fold"/>
</dbReference>
<evidence type="ECO:0000313" key="5">
    <source>
        <dbReference type="EMBL" id="AUR82493.1"/>
    </source>
</evidence>
<feature type="domain" description="Rhamnogalacturonase A/B/Epimerase-like pectate lyase" evidence="4">
    <location>
        <begin position="243"/>
        <end position="324"/>
    </location>
</feature>
<name>A0A2I7QM87_9CAUD</name>
<gene>
    <name evidence="5" type="ORF">NVP1025O_010</name>
</gene>
<dbReference type="Proteomes" id="UP000269377">
    <property type="component" value="Segment"/>
</dbReference>
<reference evidence="5 6" key="1">
    <citation type="submission" date="2017-11" db="EMBL/GenBank/DDBJ databases">
        <title>A major lineage of nontailed dsDNA viruses as unrecognized killers of marine bacteria.</title>
        <authorList>
            <person name="Kauffman K.M."/>
            <person name="Hussain F.A."/>
            <person name="Yang J."/>
            <person name="Arevalo P."/>
            <person name="Brown J.M."/>
            <person name="Chang W.K."/>
            <person name="VanInsberghe D."/>
            <person name="Elsherbini J."/>
            <person name="Cutler M.B."/>
            <person name="Kelly L."/>
            <person name="Polz M.F."/>
        </authorList>
    </citation>
    <scope>NUCLEOTIDE SEQUENCE [LARGE SCALE GENOMIC DNA]</scope>
</reference>
<accession>A0A2I7QM87</accession>
<dbReference type="SUPFAM" id="SSF51126">
    <property type="entry name" value="Pectin lyase-like"/>
    <property type="match status" value="1"/>
</dbReference>
<evidence type="ECO:0000313" key="6">
    <source>
        <dbReference type="Proteomes" id="UP000269377"/>
    </source>
</evidence>
<keyword evidence="3" id="KW-0175">Coiled coil</keyword>
<evidence type="ECO:0000256" key="1">
    <source>
        <dbReference type="ARBA" id="ARBA00004328"/>
    </source>
</evidence>
<dbReference type="Gene3D" id="2.160.20.10">
    <property type="entry name" value="Single-stranded right-handed beta-helix, Pectin lyase-like"/>
    <property type="match status" value="1"/>
</dbReference>
<feature type="coiled-coil region" evidence="3">
    <location>
        <begin position="101"/>
        <end position="135"/>
    </location>
</feature>
<dbReference type="GO" id="GO:0051701">
    <property type="term" value="P:biological process involved in interaction with host"/>
    <property type="evidence" value="ECO:0007669"/>
    <property type="project" value="UniProtKB-ARBA"/>
</dbReference>
<protein>
    <submittedName>
        <fullName evidence="5">Coil containing protein</fullName>
    </submittedName>
</protein>
<keyword evidence="2" id="KW-0946">Virion</keyword>
<evidence type="ECO:0000256" key="2">
    <source>
        <dbReference type="ARBA" id="ARBA00022844"/>
    </source>
</evidence>
<dbReference type="Pfam" id="PF12708">
    <property type="entry name" value="Pect-lyase_RHGA_epim"/>
    <property type="match status" value="1"/>
</dbReference>
<dbReference type="EMBL" id="MG592409">
    <property type="protein sequence ID" value="AUR82493.1"/>
    <property type="molecule type" value="Genomic_DNA"/>
</dbReference>